<evidence type="ECO:0000256" key="9">
    <source>
        <dbReference type="ARBA" id="ARBA00022679"/>
    </source>
</evidence>
<evidence type="ECO:0000256" key="3">
    <source>
        <dbReference type="ARBA" id="ARBA00007630"/>
    </source>
</evidence>
<comment type="function">
    <text evidence="1 15 17">Specifically methylates guanosine-37 in various tRNAs.</text>
</comment>
<evidence type="ECO:0000256" key="8">
    <source>
        <dbReference type="ARBA" id="ARBA00022603"/>
    </source>
</evidence>
<evidence type="ECO:0000256" key="14">
    <source>
        <dbReference type="ARBA" id="ARBA00047783"/>
    </source>
</evidence>
<feature type="binding site" evidence="15 16">
    <location>
        <position position="113"/>
    </location>
    <ligand>
        <name>S-adenosyl-L-methionine</name>
        <dbReference type="ChEBI" id="CHEBI:59789"/>
    </ligand>
</feature>
<evidence type="ECO:0000256" key="5">
    <source>
        <dbReference type="ARBA" id="ARBA00012807"/>
    </source>
</evidence>
<comment type="subcellular location">
    <subcellularLocation>
        <location evidence="2 15 17">Cytoplasm</location>
    </subcellularLocation>
</comment>
<accession>G9WM55</accession>
<name>G9WM55_9FIRM</name>
<keyword evidence="8 15" id="KW-0489">Methyltransferase</keyword>
<dbReference type="EC" id="2.1.1.228" evidence="5 15"/>
<keyword evidence="7 15" id="KW-0963">Cytoplasm</keyword>
<dbReference type="EMBL" id="AFZC02000003">
    <property type="protein sequence ID" value="EHL12401.1"/>
    <property type="molecule type" value="Genomic_DNA"/>
</dbReference>
<dbReference type="GO" id="GO:0005829">
    <property type="term" value="C:cytosol"/>
    <property type="evidence" value="ECO:0007669"/>
    <property type="project" value="TreeGrafter"/>
</dbReference>
<evidence type="ECO:0000256" key="17">
    <source>
        <dbReference type="RuleBase" id="RU003464"/>
    </source>
</evidence>
<dbReference type="FunFam" id="3.40.1280.10:FF:000001">
    <property type="entry name" value="tRNA (guanine-N(1)-)-methyltransferase"/>
    <property type="match status" value="1"/>
</dbReference>
<evidence type="ECO:0000256" key="6">
    <source>
        <dbReference type="ARBA" id="ARBA00014679"/>
    </source>
</evidence>
<protein>
    <recommendedName>
        <fullName evidence="6 15">tRNA (guanine-N(1)-)-methyltransferase</fullName>
        <ecNumber evidence="5 15">2.1.1.228</ecNumber>
    </recommendedName>
    <alternativeName>
        <fullName evidence="12 15">M1G-methyltransferase</fullName>
    </alternativeName>
    <alternativeName>
        <fullName evidence="13 15">tRNA [GM37] methyltransferase</fullName>
    </alternativeName>
</protein>
<evidence type="ECO:0000259" key="18">
    <source>
        <dbReference type="Pfam" id="PF01746"/>
    </source>
</evidence>
<dbReference type="Gene3D" id="3.40.1280.10">
    <property type="match status" value="1"/>
</dbReference>
<feature type="domain" description="tRNA methyltransferase TRMD/TRM10-type" evidence="18">
    <location>
        <begin position="2"/>
        <end position="225"/>
    </location>
</feature>
<comment type="subunit">
    <text evidence="4 15 17">Homodimer.</text>
</comment>
<dbReference type="GO" id="GO:0052906">
    <property type="term" value="F:tRNA (guanine(37)-N1)-methyltransferase activity"/>
    <property type="evidence" value="ECO:0007669"/>
    <property type="project" value="UniProtKB-UniRule"/>
</dbReference>
<dbReference type="PATRIC" id="fig|796943.3.peg.832"/>
<evidence type="ECO:0000256" key="15">
    <source>
        <dbReference type="HAMAP-Rule" id="MF_00605"/>
    </source>
</evidence>
<dbReference type="PANTHER" id="PTHR46417:SF1">
    <property type="entry name" value="TRNA (GUANINE-N(1)-)-METHYLTRANSFERASE"/>
    <property type="match status" value="1"/>
</dbReference>
<organism evidence="19 20">
    <name type="scientific">Oribacterium parvum ACB1</name>
    <dbReference type="NCBI Taxonomy" id="796943"/>
    <lineage>
        <taxon>Bacteria</taxon>
        <taxon>Bacillati</taxon>
        <taxon>Bacillota</taxon>
        <taxon>Clostridia</taxon>
        <taxon>Lachnospirales</taxon>
        <taxon>Lachnospiraceae</taxon>
        <taxon>Oribacterium</taxon>
    </lineage>
</organism>
<dbReference type="Pfam" id="PF01746">
    <property type="entry name" value="tRNA_m1G_MT"/>
    <property type="match status" value="1"/>
</dbReference>
<dbReference type="NCBIfam" id="NF000648">
    <property type="entry name" value="PRK00026.1"/>
    <property type="match status" value="1"/>
</dbReference>
<keyword evidence="10 15" id="KW-0949">S-adenosyl-L-methionine</keyword>
<evidence type="ECO:0000256" key="2">
    <source>
        <dbReference type="ARBA" id="ARBA00004496"/>
    </source>
</evidence>
<keyword evidence="20" id="KW-1185">Reference proteome</keyword>
<evidence type="ECO:0000256" key="16">
    <source>
        <dbReference type="PIRSR" id="PIRSR000386-1"/>
    </source>
</evidence>
<evidence type="ECO:0000256" key="12">
    <source>
        <dbReference type="ARBA" id="ARBA00029736"/>
    </source>
</evidence>
<reference evidence="19" key="2">
    <citation type="submission" date="2013-03" db="EMBL/GenBank/DDBJ databases">
        <title>The Genome Sequence of Oribacterium sp. ACB1.</title>
        <authorList>
            <consortium name="The Broad Institute Genomics Platform"/>
            <consortium name="The Broad Institute Genome Sequencing Center for Infectious Disease"/>
            <person name="Earl A."/>
            <person name="Ward D."/>
            <person name="Feldgarden M."/>
            <person name="Gevers D."/>
            <person name="Sizova M."/>
            <person name="Hazen A."/>
            <person name="Epstein S."/>
            <person name="Walker B."/>
            <person name="Young S."/>
            <person name="Zeng Q."/>
            <person name="Gargeya S."/>
            <person name="Fitzgerald M."/>
            <person name="Haas B."/>
            <person name="Abouelleil A."/>
            <person name="Allen A.W."/>
            <person name="Alvarado L."/>
            <person name="Arachchi H.M."/>
            <person name="Berlin A.M."/>
            <person name="Chapman S.B."/>
            <person name="Gainer-Dewar J."/>
            <person name="Goldberg J."/>
            <person name="Griggs A."/>
            <person name="Gujja S."/>
            <person name="Hansen M."/>
            <person name="Howarth C."/>
            <person name="Imamovic A."/>
            <person name="Ireland A."/>
            <person name="Larimer J."/>
            <person name="McCowan C."/>
            <person name="Murphy C."/>
            <person name="Pearson M."/>
            <person name="Poon T.W."/>
            <person name="Priest M."/>
            <person name="Roberts A."/>
            <person name="Saif S."/>
            <person name="Shea T."/>
            <person name="Sisk P."/>
            <person name="Sykes S."/>
            <person name="Wortman J."/>
            <person name="Nusbaum C."/>
            <person name="Birren B."/>
        </authorList>
    </citation>
    <scope>NUCLEOTIDE SEQUENCE [LARGE SCALE GENOMIC DNA]</scope>
    <source>
        <strain evidence="19">ACB1</strain>
    </source>
</reference>
<comment type="similarity">
    <text evidence="3 15 17">Belongs to the RNA methyltransferase TrmD family.</text>
</comment>
<sequence length="243" mass="27872">MMKFTVLTLFPEQVEDAFSHSIMKRAMEDGKIELRCINIRDYTKDPHGHVDDAPFGGGAGMLMQAEPIYEAFSYLQENEAPTKVIYCSPRGRIFSQKIAEELAGESHIVFLCGHYEGVDQRALELLNAEELSLGDYVLSGGELACAIMMDAISRVREGVLNKKESYEEESFSNGLLEYPQYTRPREYKGLTVPEVLLSGDHKKIAAWRHEESLKLTEEVRPDLYQLYRERNPEEFQPKKKKRK</sequence>
<gene>
    <name evidence="15" type="primary">trmD</name>
    <name evidence="19" type="ORF">HMPREF9625_00438</name>
</gene>
<evidence type="ECO:0000256" key="4">
    <source>
        <dbReference type="ARBA" id="ARBA00011738"/>
    </source>
</evidence>
<dbReference type="InterPro" id="IPR029028">
    <property type="entry name" value="Alpha/beta_knot_MTases"/>
</dbReference>
<dbReference type="HOGENOM" id="CLU_047363_0_1_9"/>
<evidence type="ECO:0000256" key="13">
    <source>
        <dbReference type="ARBA" id="ARBA00033392"/>
    </source>
</evidence>
<evidence type="ECO:0000256" key="10">
    <source>
        <dbReference type="ARBA" id="ARBA00022691"/>
    </source>
</evidence>
<dbReference type="HAMAP" id="MF_00605">
    <property type="entry name" value="TrmD"/>
    <property type="match status" value="1"/>
</dbReference>
<dbReference type="SUPFAM" id="SSF75217">
    <property type="entry name" value="alpha/beta knot"/>
    <property type="match status" value="1"/>
</dbReference>
<dbReference type="NCBIfam" id="TIGR00088">
    <property type="entry name" value="trmD"/>
    <property type="match status" value="1"/>
</dbReference>
<reference evidence="19" key="1">
    <citation type="submission" date="2011-08" db="EMBL/GenBank/DDBJ databases">
        <authorList>
            <consortium name="The Broad Institute Genome Sequencing Platform"/>
            <person name="Earl A."/>
            <person name="Ward D."/>
            <person name="Feldgarden M."/>
            <person name="Gevers D."/>
            <person name="Sizova M."/>
            <person name="Hazen A."/>
            <person name="Epstein S."/>
            <person name="Young S.K."/>
            <person name="Zeng Q."/>
            <person name="Gargeya S."/>
            <person name="Fitzgerald M."/>
            <person name="Haas B."/>
            <person name="Abouelleil A."/>
            <person name="Alvarado L."/>
            <person name="Arachchi H.M."/>
            <person name="Berlin A."/>
            <person name="Brown A."/>
            <person name="Chapman S.B."/>
            <person name="Chen Z."/>
            <person name="Dunbar C."/>
            <person name="Freedman E."/>
            <person name="Gearin G."/>
            <person name="Gellesch M."/>
            <person name="Goldberg J."/>
            <person name="Griggs A."/>
            <person name="Gujja S."/>
            <person name="Heiman D."/>
            <person name="Howarth C."/>
            <person name="Larson L."/>
            <person name="Lui A."/>
            <person name="MacDonald P.J.P."/>
            <person name="Montmayeur A."/>
            <person name="Murphy C."/>
            <person name="Neiman D."/>
            <person name="Pearson M."/>
            <person name="Priest M."/>
            <person name="Roberts A."/>
            <person name="Saif S."/>
            <person name="Shea T."/>
            <person name="Shenoy N."/>
            <person name="Sisk P."/>
            <person name="Stolte C."/>
            <person name="Sykes S."/>
            <person name="Wortman J."/>
            <person name="Nusbaum C."/>
            <person name="Birren B."/>
        </authorList>
    </citation>
    <scope>NUCLEOTIDE SEQUENCE</scope>
    <source>
        <strain evidence="19">ACB1</strain>
    </source>
</reference>
<evidence type="ECO:0000313" key="20">
    <source>
        <dbReference type="Proteomes" id="UP000018461"/>
    </source>
</evidence>
<comment type="caution">
    <text evidence="19">The sequence shown here is derived from an EMBL/GenBank/DDBJ whole genome shotgun (WGS) entry which is preliminary data.</text>
</comment>
<evidence type="ECO:0000313" key="19">
    <source>
        <dbReference type="EMBL" id="EHL12401.1"/>
    </source>
</evidence>
<dbReference type="RefSeq" id="WP_009534304.1">
    <property type="nucleotide sequence ID" value="NZ_KE148312.1"/>
</dbReference>
<dbReference type="InterPro" id="IPR023148">
    <property type="entry name" value="tRNA_m1G_MeTrfase_C_sf"/>
</dbReference>
<dbReference type="PIRSF" id="PIRSF000386">
    <property type="entry name" value="tRNA_mtase"/>
    <property type="match status" value="1"/>
</dbReference>
<dbReference type="InterPro" id="IPR016009">
    <property type="entry name" value="tRNA_MeTrfase_TRMD/TRM10"/>
</dbReference>
<evidence type="ECO:0000256" key="1">
    <source>
        <dbReference type="ARBA" id="ARBA00002634"/>
    </source>
</evidence>
<dbReference type="FunFam" id="1.10.1270.20:FF:000001">
    <property type="entry name" value="tRNA (guanine-N(1)-)-methyltransferase"/>
    <property type="match status" value="1"/>
</dbReference>
<proteinExistence type="inferred from homology"/>
<dbReference type="InterPro" id="IPR029026">
    <property type="entry name" value="tRNA_m1G_MTases_N"/>
</dbReference>
<evidence type="ECO:0000256" key="11">
    <source>
        <dbReference type="ARBA" id="ARBA00022694"/>
    </source>
</evidence>
<keyword evidence="11 15" id="KW-0819">tRNA processing</keyword>
<comment type="catalytic activity">
    <reaction evidence="14 15 17">
        <text>guanosine(37) in tRNA + S-adenosyl-L-methionine = N(1)-methylguanosine(37) in tRNA + S-adenosyl-L-homocysteine + H(+)</text>
        <dbReference type="Rhea" id="RHEA:36899"/>
        <dbReference type="Rhea" id="RHEA-COMP:10145"/>
        <dbReference type="Rhea" id="RHEA-COMP:10147"/>
        <dbReference type="ChEBI" id="CHEBI:15378"/>
        <dbReference type="ChEBI" id="CHEBI:57856"/>
        <dbReference type="ChEBI" id="CHEBI:59789"/>
        <dbReference type="ChEBI" id="CHEBI:73542"/>
        <dbReference type="ChEBI" id="CHEBI:74269"/>
        <dbReference type="EC" id="2.1.1.228"/>
    </reaction>
</comment>
<dbReference type="Proteomes" id="UP000018461">
    <property type="component" value="Unassembled WGS sequence"/>
</dbReference>
<dbReference type="CDD" id="cd18080">
    <property type="entry name" value="TrmD-like"/>
    <property type="match status" value="1"/>
</dbReference>
<feature type="binding site" evidence="15 16">
    <location>
        <begin position="133"/>
        <end position="138"/>
    </location>
    <ligand>
        <name>S-adenosyl-L-methionine</name>
        <dbReference type="ChEBI" id="CHEBI:59789"/>
    </ligand>
</feature>
<dbReference type="STRING" id="796943.HMPREF9625_00438"/>
<keyword evidence="9 15" id="KW-0808">Transferase</keyword>
<evidence type="ECO:0000256" key="7">
    <source>
        <dbReference type="ARBA" id="ARBA00022490"/>
    </source>
</evidence>
<dbReference type="GO" id="GO:0002939">
    <property type="term" value="P:tRNA N1-guanine methylation"/>
    <property type="evidence" value="ECO:0007669"/>
    <property type="project" value="TreeGrafter"/>
</dbReference>
<dbReference type="InterPro" id="IPR002649">
    <property type="entry name" value="tRNA_m1G_MeTrfase_TrmD"/>
</dbReference>
<dbReference type="AlphaFoldDB" id="G9WM55"/>
<dbReference type="PANTHER" id="PTHR46417">
    <property type="entry name" value="TRNA (GUANINE-N(1)-)-METHYLTRANSFERASE"/>
    <property type="match status" value="1"/>
</dbReference>
<dbReference type="Gene3D" id="1.10.1270.20">
    <property type="entry name" value="tRNA(m1g37)methyltransferase, domain 2"/>
    <property type="match status" value="1"/>
</dbReference>